<feature type="transmembrane region" description="Helical" evidence="1">
    <location>
        <begin position="288"/>
        <end position="309"/>
    </location>
</feature>
<keyword evidence="1" id="KW-1133">Transmembrane helix</keyword>
<reference evidence="2" key="1">
    <citation type="submission" date="2020-10" db="EMBL/GenBank/DDBJ databases">
        <authorList>
            <person name="Gilroy R."/>
        </authorList>
    </citation>
    <scope>NUCLEOTIDE SEQUENCE</scope>
    <source>
        <strain evidence="2">13766</strain>
    </source>
</reference>
<dbReference type="AlphaFoldDB" id="A0A9D1K7Q0"/>
<gene>
    <name evidence="2" type="ORF">IAA84_08985</name>
</gene>
<protein>
    <submittedName>
        <fullName evidence="2">Uncharacterized protein</fullName>
    </submittedName>
</protein>
<feature type="transmembrane region" description="Helical" evidence="1">
    <location>
        <begin position="367"/>
        <end position="389"/>
    </location>
</feature>
<evidence type="ECO:0000256" key="1">
    <source>
        <dbReference type="SAM" id="Phobius"/>
    </source>
</evidence>
<accession>A0A9D1K7Q0</accession>
<comment type="caution">
    <text evidence="2">The sequence shown here is derived from an EMBL/GenBank/DDBJ whole genome shotgun (WGS) entry which is preliminary data.</text>
</comment>
<feature type="transmembrane region" description="Helical" evidence="1">
    <location>
        <begin position="338"/>
        <end position="361"/>
    </location>
</feature>
<sequence>MRKRLRLLRYAWRAMGLQYCLLLCLIAITALCVQFTCVPPLTKLVQYARYMGAGLENAAFFQANQHFYERWSDNWNFSRDFPDYLEAQQIIDGFAQRALCRSDFADLGANERVRLYVCNETLLRNLDLPGDVSRALLEYRERADGASYIPLMLDERLRATYATGDVLEFKIRGNDRSFPAIVAGYLASDYELPYSGQSGSYYAFINYIFSRDTSGDCIALCVSCPELGLDADEYTYSKFLLFPPEGERVEDAIADWQACLLRHGIGNVTTLRQMRAQELALNFTGPDAMFGLVALLSLALLLVGLRGFMANMAEKLENQASVYRLLGIAPGQWRAVMLCAYGIPVTLLLLAAQCAIFLLYADTTIPYTHIPITLVTLWMAAALVFPLLIKTLRPLRPKS</sequence>
<keyword evidence="1" id="KW-0812">Transmembrane</keyword>
<name>A0A9D1K7Q0_9FIRM</name>
<reference evidence="2" key="2">
    <citation type="journal article" date="2021" name="PeerJ">
        <title>Extensive microbial diversity within the chicken gut microbiome revealed by metagenomics and culture.</title>
        <authorList>
            <person name="Gilroy R."/>
            <person name="Ravi A."/>
            <person name="Getino M."/>
            <person name="Pursley I."/>
            <person name="Horton D.L."/>
            <person name="Alikhan N.F."/>
            <person name="Baker D."/>
            <person name="Gharbi K."/>
            <person name="Hall N."/>
            <person name="Watson M."/>
            <person name="Adriaenssens E.M."/>
            <person name="Foster-Nyarko E."/>
            <person name="Jarju S."/>
            <person name="Secka A."/>
            <person name="Antonio M."/>
            <person name="Oren A."/>
            <person name="Chaudhuri R.R."/>
            <person name="La Ragione R."/>
            <person name="Hildebrand F."/>
            <person name="Pallen M.J."/>
        </authorList>
    </citation>
    <scope>NUCLEOTIDE SEQUENCE</scope>
    <source>
        <strain evidence="2">13766</strain>
    </source>
</reference>
<keyword evidence="1" id="KW-0472">Membrane</keyword>
<evidence type="ECO:0000313" key="3">
    <source>
        <dbReference type="Proteomes" id="UP000824140"/>
    </source>
</evidence>
<dbReference type="Proteomes" id="UP000824140">
    <property type="component" value="Unassembled WGS sequence"/>
</dbReference>
<evidence type="ECO:0000313" key="2">
    <source>
        <dbReference type="EMBL" id="HIS93133.1"/>
    </source>
</evidence>
<dbReference type="EMBL" id="DVJN01000180">
    <property type="protein sequence ID" value="HIS93133.1"/>
    <property type="molecule type" value="Genomic_DNA"/>
</dbReference>
<organism evidence="2 3">
    <name type="scientific">Candidatus Alectryocaccomicrobium excrementavium</name>
    <dbReference type="NCBI Taxonomy" id="2840668"/>
    <lineage>
        <taxon>Bacteria</taxon>
        <taxon>Bacillati</taxon>
        <taxon>Bacillota</taxon>
        <taxon>Clostridia</taxon>
        <taxon>Candidatus Alectryocaccomicrobium</taxon>
    </lineage>
</organism>
<proteinExistence type="predicted"/>